<reference evidence="8 9" key="1">
    <citation type="journal article" date="2019" name="PLoS ONE">
        <title>Comparative genome analysis indicates high evolutionary potential of pathogenicity genes in Colletotrichum tanaceti.</title>
        <authorList>
            <person name="Lelwala R.V."/>
            <person name="Korhonen P.K."/>
            <person name="Young N.D."/>
            <person name="Scott J.B."/>
            <person name="Ades P.A."/>
            <person name="Gasser R.B."/>
            <person name="Taylor P.W.J."/>
        </authorList>
    </citation>
    <scope>NUCLEOTIDE SEQUENCE [LARGE SCALE GENOMIC DNA]</scope>
    <source>
        <strain evidence="8">BRIP57314</strain>
    </source>
</reference>
<comment type="caution">
    <text evidence="8">The sequence shown here is derived from an EMBL/GenBank/DDBJ whole genome shotgun (WGS) entry which is preliminary data.</text>
</comment>
<dbReference type="GO" id="GO:0007094">
    <property type="term" value="P:mitotic spindle assembly checkpoint signaling"/>
    <property type="evidence" value="ECO:0007669"/>
    <property type="project" value="InterPro"/>
</dbReference>
<protein>
    <submittedName>
        <fullName evidence="8">Checkpoint serine/threonine-protein kinase bub1</fullName>
    </submittedName>
</protein>
<evidence type="ECO:0000256" key="1">
    <source>
        <dbReference type="ARBA" id="ARBA00004629"/>
    </source>
</evidence>
<evidence type="ECO:0000256" key="3">
    <source>
        <dbReference type="ARBA" id="ARBA00022838"/>
    </source>
</evidence>
<dbReference type="STRING" id="1306861.A0A4U6XD45"/>
<evidence type="ECO:0000313" key="8">
    <source>
        <dbReference type="EMBL" id="TKW53119.1"/>
    </source>
</evidence>
<dbReference type="GO" id="GO:0032991">
    <property type="term" value="C:protein-containing complex"/>
    <property type="evidence" value="ECO:0007669"/>
    <property type="project" value="UniProtKB-ARBA"/>
</dbReference>
<dbReference type="FunFam" id="1.25.40.430:FF:000003">
    <property type="entry name" value="Checkpoint serine/threonine-protein kinase BUB1"/>
    <property type="match status" value="1"/>
</dbReference>
<dbReference type="GO" id="GO:0004672">
    <property type="term" value="F:protein kinase activity"/>
    <property type="evidence" value="ECO:0007669"/>
    <property type="project" value="InterPro"/>
</dbReference>
<feature type="compositionally biased region" description="Acidic residues" evidence="5">
    <location>
        <begin position="761"/>
        <end position="771"/>
    </location>
</feature>
<dbReference type="InterPro" id="IPR013212">
    <property type="entry name" value="Mad3/Bub1_I"/>
</dbReference>
<dbReference type="OrthoDB" id="248495at2759"/>
<dbReference type="PANTHER" id="PTHR14030">
    <property type="entry name" value="MITOTIC CHECKPOINT SERINE/THREONINE-PROTEIN KINASE BUB1"/>
    <property type="match status" value="1"/>
</dbReference>
<dbReference type="PANTHER" id="PTHR14030:SF4">
    <property type="entry name" value="BUB1 KINASE, ISOFORM A-RELATED"/>
    <property type="match status" value="1"/>
</dbReference>
<keyword evidence="4" id="KW-0137">Centromere</keyword>
<dbReference type="GO" id="GO:0005634">
    <property type="term" value="C:nucleus"/>
    <property type="evidence" value="ECO:0007669"/>
    <property type="project" value="TreeGrafter"/>
</dbReference>
<dbReference type="Proteomes" id="UP000310108">
    <property type="component" value="Unassembled WGS sequence"/>
</dbReference>
<feature type="compositionally biased region" description="Acidic residues" evidence="5">
    <location>
        <begin position="592"/>
        <end position="609"/>
    </location>
</feature>
<dbReference type="Gene3D" id="1.10.510.10">
    <property type="entry name" value="Transferase(Phosphotransferase) domain 1"/>
    <property type="match status" value="1"/>
</dbReference>
<dbReference type="InterPro" id="IPR015661">
    <property type="entry name" value="Bub1/Mad3"/>
</dbReference>
<dbReference type="PROSITE" id="PS50011">
    <property type="entry name" value="PROTEIN_KINASE_DOM"/>
    <property type="match status" value="1"/>
</dbReference>
<dbReference type="SMART" id="SM00777">
    <property type="entry name" value="Mad3_BUB1_I"/>
    <property type="match status" value="1"/>
</dbReference>
<keyword evidence="8" id="KW-0808">Transferase</keyword>
<name>A0A4U6XD45_9PEZI</name>
<feature type="compositionally biased region" description="Polar residues" evidence="5">
    <location>
        <begin position="616"/>
        <end position="625"/>
    </location>
</feature>
<feature type="domain" description="Protein kinase" evidence="6">
    <location>
        <begin position="894"/>
        <end position="1238"/>
    </location>
</feature>
<dbReference type="CDD" id="cd13981">
    <property type="entry name" value="STKc_Bub1_BubR1"/>
    <property type="match status" value="1"/>
</dbReference>
<dbReference type="SMART" id="SM00220">
    <property type="entry name" value="S_TKc"/>
    <property type="match status" value="1"/>
</dbReference>
<accession>A0A4U6XD45</accession>
<keyword evidence="8" id="KW-0418">Kinase</keyword>
<evidence type="ECO:0000256" key="2">
    <source>
        <dbReference type="ARBA" id="ARBA00022454"/>
    </source>
</evidence>
<dbReference type="Pfam" id="PF08171">
    <property type="entry name" value="Mad3_BUB1_II"/>
    <property type="match status" value="1"/>
</dbReference>
<evidence type="ECO:0000313" key="9">
    <source>
        <dbReference type="Proteomes" id="UP000310108"/>
    </source>
</evidence>
<evidence type="ECO:0000259" key="6">
    <source>
        <dbReference type="PROSITE" id="PS50011"/>
    </source>
</evidence>
<feature type="region of interest" description="Disordered" evidence="5">
    <location>
        <begin position="551"/>
        <end position="782"/>
    </location>
</feature>
<proteinExistence type="predicted"/>
<feature type="compositionally biased region" description="Basic and acidic residues" evidence="5">
    <location>
        <begin position="746"/>
        <end position="760"/>
    </location>
</feature>
<dbReference type="Pfam" id="PF08311">
    <property type="entry name" value="Mad3_BUB1_I"/>
    <property type="match status" value="1"/>
</dbReference>
<dbReference type="InterPro" id="IPR008271">
    <property type="entry name" value="Ser/Thr_kinase_AS"/>
</dbReference>
<feature type="region of interest" description="Disordered" evidence="5">
    <location>
        <begin position="276"/>
        <end position="355"/>
    </location>
</feature>
<dbReference type="InterPro" id="IPR000719">
    <property type="entry name" value="Prot_kinase_dom"/>
</dbReference>
<dbReference type="GO" id="GO:0051754">
    <property type="term" value="P:meiotic sister chromatid cohesion, centromeric"/>
    <property type="evidence" value="ECO:0007669"/>
    <property type="project" value="TreeGrafter"/>
</dbReference>
<dbReference type="PROSITE" id="PS00108">
    <property type="entry name" value="PROTEIN_KINASE_ST"/>
    <property type="match status" value="1"/>
</dbReference>
<dbReference type="GO" id="GO:0005524">
    <property type="term" value="F:ATP binding"/>
    <property type="evidence" value="ECO:0007669"/>
    <property type="project" value="InterPro"/>
</dbReference>
<dbReference type="GO" id="GO:0000776">
    <property type="term" value="C:kinetochore"/>
    <property type="evidence" value="ECO:0007669"/>
    <property type="project" value="UniProtKB-KW"/>
</dbReference>
<dbReference type="SUPFAM" id="SSF56112">
    <property type="entry name" value="Protein kinase-like (PK-like)"/>
    <property type="match status" value="1"/>
</dbReference>
<feature type="domain" description="BUB1 N-terminal" evidence="7">
    <location>
        <begin position="93"/>
        <end position="252"/>
    </location>
</feature>
<dbReference type="InterPro" id="IPR011009">
    <property type="entry name" value="Kinase-like_dom_sf"/>
</dbReference>
<dbReference type="EMBL" id="PJEX01000202">
    <property type="protein sequence ID" value="TKW53119.1"/>
    <property type="molecule type" value="Genomic_DNA"/>
</dbReference>
<keyword evidence="3" id="KW-0995">Kinetochore</keyword>
<dbReference type="PROSITE" id="PS51489">
    <property type="entry name" value="BUB1_N"/>
    <property type="match status" value="1"/>
</dbReference>
<keyword evidence="2" id="KW-0158">Chromosome</keyword>
<dbReference type="Gene3D" id="1.25.40.430">
    <property type="match status" value="1"/>
</dbReference>
<feature type="compositionally biased region" description="Acidic residues" evidence="5">
    <location>
        <begin position="556"/>
        <end position="579"/>
    </location>
</feature>
<gene>
    <name evidence="8" type="primary">bub1</name>
    <name evidence="8" type="ORF">CTA1_5991</name>
</gene>
<sequence length="1238" mass="137677">MITATGPRRTTPAPLYLETRRRIAATVLTTMAASDDLINFDIIEAQKENIQALPSGRSAKKLAELFSPSPLHKLDTPTPSDTKNVHDCIRAEYEEEIRNISESDDPLDIFDRYVRWTLDTYPSAQATPQSQLHTLLERATKTFIGSSQYKNDPRYLKIWILYIQFFSDSPRETFLFLSRHSIGETLALFYEEYAAWLEGAGRWNQAEEVYKLGIEREARPVQRLIRKFKEFQQRLADQPDDAAEAPSSPALPTVRPALAAKVDPFAAARAAAAAAAADPQAPRPSSGVGGAAPKPGKAKMAIFSDTDAAPPPLASRGPSSKGWDSIGSLGDRKKENVMEPKPWAGETLKAGGKKSTAPKMAIFRDTSKSQQQSRSARAQMSKSHITLVPSKNQIVVNPVSGKKERIFVSLEAIYPTPDDPGSELGFEEVWAMNRGWLDVPWDREPLAEEAAPVTGDTEPSMVDDLGHMVREKLVVHTETVMMDENGAIINKKEGKSKKKKVMEVNETQIIKANLDSPSRPKMKKRNTAEPTMTIHTRAATDEIYEIFNQPIQSHPEEDDAEEGESDDSDDYETDGDYTTEAESTMVTRQVDVDDDAEEGDEADGADEDASDVKSVSEWSDFSTNKHVPVLGENATEADVNNTQVSDLMDPGYVETSGPQYDERAGAGEDGESGDERGEEVEEEEEEEEEDDDDDYPPRTKTMFVPIPPEDYEPRTRPFRDPVEMANNRLPFMTPITERTESSLAFTERKAKYETPCRDDVESTIDEEESSAEEPGSSPLREVLSEVRPVKIAQPLLGKAKPASTKPAPPKGPIIKELQCNPVDEAVRNEILANMQPSLSSYPGFYDHRDEKYERGNEIRKFAKAMTKATKGGSERTSSACAVVAVEFPDVATQYAIRKELGAGAFAPVYLVENSSADQEDEDEDGVVAMGKGAFAVSHRSPLEALKMELPPTPWEFHMMRLAHTRLGPQHRAAASISYAHEFHLYQDEGFLFLPYHPHGSLLDVVNFFRAEPSGVMDEQLAMFFTIELFRTVESLHARSVLHGDLKVDNCLLRLDSGTNDPPLPAQYSADGSDGWGARGVTLIDFGRGIDMRNFEADVGFVADWKTSAQDCAEMREGRPWTWQMDYHGLAGIVYCLLFGKYIETVRCDQGGIGASGRRYRVRESLKRYWQTEIWAECFDVLLNPGAHVAAEDGARMPVLRSMRGVRERMEAWLEGNCERGVGLRSLVGKVEAFARGRR</sequence>
<feature type="compositionally biased region" description="Acidic residues" evidence="5">
    <location>
        <begin position="668"/>
        <end position="694"/>
    </location>
</feature>
<dbReference type="InterPro" id="IPR012572">
    <property type="entry name" value="Mad3/Bub1_II"/>
</dbReference>
<organism evidence="8 9">
    <name type="scientific">Colletotrichum tanaceti</name>
    <dbReference type="NCBI Taxonomy" id="1306861"/>
    <lineage>
        <taxon>Eukaryota</taxon>
        <taxon>Fungi</taxon>
        <taxon>Dikarya</taxon>
        <taxon>Ascomycota</taxon>
        <taxon>Pezizomycotina</taxon>
        <taxon>Sordariomycetes</taxon>
        <taxon>Hypocreomycetidae</taxon>
        <taxon>Glomerellales</taxon>
        <taxon>Glomerellaceae</taxon>
        <taxon>Colletotrichum</taxon>
        <taxon>Colletotrichum destructivum species complex</taxon>
    </lineage>
</organism>
<keyword evidence="9" id="KW-1185">Reference proteome</keyword>
<evidence type="ECO:0000256" key="5">
    <source>
        <dbReference type="SAM" id="MobiDB-lite"/>
    </source>
</evidence>
<evidence type="ECO:0000256" key="4">
    <source>
        <dbReference type="ARBA" id="ARBA00023328"/>
    </source>
</evidence>
<dbReference type="AlphaFoldDB" id="A0A4U6XD45"/>
<comment type="subcellular location">
    <subcellularLocation>
        <location evidence="1">Chromosome</location>
        <location evidence="1">Centromere</location>
        <location evidence="1">Kinetochore</location>
    </subcellularLocation>
</comment>
<evidence type="ECO:0000259" key="7">
    <source>
        <dbReference type="PROSITE" id="PS51489"/>
    </source>
</evidence>
<feature type="compositionally biased region" description="Basic and acidic residues" evidence="5">
    <location>
        <begin position="711"/>
        <end position="722"/>
    </location>
</feature>